<protein>
    <recommendedName>
        <fullName evidence="3">Transposase</fullName>
    </recommendedName>
</protein>
<accession>A0A7L9UBQ4</accession>
<geneLocation type="plasmid" evidence="1 2">
    <name>unnamed1</name>
</geneLocation>
<gene>
    <name evidence="1" type="ORF">LPB04_23820</name>
</gene>
<evidence type="ECO:0000313" key="1">
    <source>
        <dbReference type="EMBL" id="QOL52240.1"/>
    </source>
</evidence>
<keyword evidence="2" id="KW-1185">Reference proteome</keyword>
<sequence length="77" mass="8388">MSGKLYTEELKIAAVKQVALGGHPASEVAARVGISVPQPIRLERAQPGFHSVKPVKALRPLSRYRIDIMASIVDLVR</sequence>
<dbReference type="KEGG" id="mlir:LPB04_23820"/>
<evidence type="ECO:0008006" key="3">
    <source>
        <dbReference type="Google" id="ProtNLM"/>
    </source>
</evidence>
<keyword evidence="1" id="KW-0614">Plasmid</keyword>
<organism evidence="1 2">
    <name type="scientific">Massilia litorea</name>
    <dbReference type="NCBI Taxonomy" id="2769491"/>
    <lineage>
        <taxon>Bacteria</taxon>
        <taxon>Pseudomonadati</taxon>
        <taxon>Pseudomonadota</taxon>
        <taxon>Betaproteobacteria</taxon>
        <taxon>Burkholderiales</taxon>
        <taxon>Oxalobacteraceae</taxon>
        <taxon>Telluria group</taxon>
        <taxon>Massilia</taxon>
    </lineage>
</organism>
<reference evidence="1 2" key="1">
    <citation type="submission" date="2020-10" db="EMBL/GenBank/DDBJ databases">
        <title>Genome sequencing of Massilia sp. LPB0304.</title>
        <authorList>
            <person name="Kim J."/>
        </authorList>
    </citation>
    <scope>NUCLEOTIDE SEQUENCE [LARGE SCALE GENOMIC DNA]</scope>
    <source>
        <strain evidence="1 2">LPB0304</strain>
        <plasmid evidence="1 2">unnamed1</plasmid>
    </source>
</reference>
<name>A0A7L9UBQ4_9BURK</name>
<dbReference type="EMBL" id="CP062942">
    <property type="protein sequence ID" value="QOL52240.1"/>
    <property type="molecule type" value="Genomic_DNA"/>
</dbReference>
<dbReference type="AlphaFoldDB" id="A0A7L9UBQ4"/>
<proteinExistence type="predicted"/>
<dbReference type="Proteomes" id="UP000593875">
    <property type="component" value="Plasmid unnamed1"/>
</dbReference>
<evidence type="ECO:0000313" key="2">
    <source>
        <dbReference type="Proteomes" id="UP000593875"/>
    </source>
</evidence>
<dbReference type="RefSeq" id="WP_193689207.1">
    <property type="nucleotide sequence ID" value="NZ_CP062942.1"/>
</dbReference>